<reference evidence="2 3" key="1">
    <citation type="submission" date="2023-11" db="EMBL/GenBank/DDBJ databases">
        <title>Bacillus jintuensis, isolated from a mudflat on the Beibu Gulf coast.</title>
        <authorList>
            <person name="Li M."/>
        </authorList>
    </citation>
    <scope>NUCLEOTIDE SEQUENCE [LARGE SCALE GENOMIC DNA]</scope>
    <source>
        <strain evidence="2 3">31A1R</strain>
    </source>
</reference>
<evidence type="ECO:0000259" key="1">
    <source>
        <dbReference type="PROSITE" id="PS51186"/>
    </source>
</evidence>
<feature type="domain" description="N-acetyltransferase" evidence="1">
    <location>
        <begin position="12"/>
        <end position="184"/>
    </location>
</feature>
<organism evidence="2 3">
    <name type="scientific">Robertmurraya mangrovi</name>
    <dbReference type="NCBI Taxonomy" id="3098077"/>
    <lineage>
        <taxon>Bacteria</taxon>
        <taxon>Bacillati</taxon>
        <taxon>Bacillota</taxon>
        <taxon>Bacilli</taxon>
        <taxon>Bacillales</taxon>
        <taxon>Bacillaceae</taxon>
        <taxon>Robertmurraya</taxon>
    </lineage>
</organism>
<dbReference type="InterPro" id="IPR051531">
    <property type="entry name" value="N-acetyltransferase"/>
</dbReference>
<dbReference type="PANTHER" id="PTHR43792">
    <property type="entry name" value="GNAT FAMILY, PUTATIVE (AFU_ORTHOLOGUE AFUA_3G00765)-RELATED-RELATED"/>
    <property type="match status" value="1"/>
</dbReference>
<accession>A0ABU5IYJ2</accession>
<dbReference type="InterPro" id="IPR000182">
    <property type="entry name" value="GNAT_dom"/>
</dbReference>
<dbReference type="PANTHER" id="PTHR43792:SF9">
    <property type="entry name" value="RIBOSOMAL-PROTEIN-ALANINE ACETYLTRANSFERASE"/>
    <property type="match status" value="1"/>
</dbReference>
<dbReference type="PROSITE" id="PS51186">
    <property type="entry name" value="GNAT"/>
    <property type="match status" value="1"/>
</dbReference>
<dbReference type="InterPro" id="IPR016181">
    <property type="entry name" value="Acyl_CoA_acyltransferase"/>
</dbReference>
<protein>
    <submittedName>
        <fullName evidence="2">GNAT family N-acetyltransferase</fullName>
    </submittedName>
</protein>
<dbReference type="Pfam" id="PF13302">
    <property type="entry name" value="Acetyltransf_3"/>
    <property type="match status" value="1"/>
</dbReference>
<gene>
    <name evidence="2" type="ORF">SM124_10850</name>
</gene>
<name>A0ABU5IYJ2_9BACI</name>
<keyword evidence="3" id="KW-1185">Reference proteome</keyword>
<comment type="caution">
    <text evidence="2">The sequence shown here is derived from an EMBL/GenBank/DDBJ whole genome shotgun (WGS) entry which is preliminary data.</text>
</comment>
<proteinExistence type="predicted"/>
<evidence type="ECO:0000313" key="2">
    <source>
        <dbReference type="EMBL" id="MDZ5472245.1"/>
    </source>
</evidence>
<dbReference type="RefSeq" id="WP_322446550.1">
    <property type="nucleotide sequence ID" value="NZ_JAXOFX010000006.1"/>
</dbReference>
<dbReference type="SUPFAM" id="SSF55729">
    <property type="entry name" value="Acyl-CoA N-acyltransferases (Nat)"/>
    <property type="match status" value="1"/>
</dbReference>
<dbReference type="EMBL" id="JAXOFX010000006">
    <property type="protein sequence ID" value="MDZ5472245.1"/>
    <property type="molecule type" value="Genomic_DNA"/>
</dbReference>
<evidence type="ECO:0000313" key="3">
    <source>
        <dbReference type="Proteomes" id="UP001290455"/>
    </source>
</evidence>
<sequence length="197" mass="23044">MNNIFEIDCGEILLREFRIEDVDAIYEITSQPEVYEFLPDWKSTREQRLNWVTHYEIPSNKEFLTAIPNIEEQNYLKLGIILKETGEFIGFCTTGIKEELPAPNREIAFAISKHYRNKGYTTKAVKGLINFLFDKTNVELLNTIVLIENISSNRVIQKCGFQFVGDIEIEGENYHHYTLHKNEWNNKTNGIVKKNCY</sequence>
<dbReference type="Gene3D" id="3.40.630.30">
    <property type="match status" value="1"/>
</dbReference>
<dbReference type="Proteomes" id="UP001290455">
    <property type="component" value="Unassembled WGS sequence"/>
</dbReference>